<evidence type="ECO:0000313" key="4">
    <source>
        <dbReference type="Proteomes" id="UP001318860"/>
    </source>
</evidence>
<evidence type="ECO:0000313" key="3">
    <source>
        <dbReference type="EMBL" id="KAK6144688.1"/>
    </source>
</evidence>
<evidence type="ECO:0000256" key="2">
    <source>
        <dbReference type="SAM" id="Phobius"/>
    </source>
</evidence>
<name>A0ABR0WB51_REHGL</name>
<keyword evidence="2" id="KW-0812">Transmembrane</keyword>
<gene>
    <name evidence="3" type="ORF">DH2020_021508</name>
</gene>
<dbReference type="EMBL" id="JABTTQ020000012">
    <property type="protein sequence ID" value="KAK6144688.1"/>
    <property type="molecule type" value="Genomic_DNA"/>
</dbReference>
<reference evidence="3 4" key="1">
    <citation type="journal article" date="2021" name="Comput. Struct. Biotechnol. J.">
        <title>De novo genome assembly of the potent medicinal plant Rehmannia glutinosa using nanopore technology.</title>
        <authorList>
            <person name="Ma L."/>
            <person name="Dong C."/>
            <person name="Song C."/>
            <person name="Wang X."/>
            <person name="Zheng X."/>
            <person name="Niu Y."/>
            <person name="Chen S."/>
            <person name="Feng W."/>
        </authorList>
    </citation>
    <scope>NUCLEOTIDE SEQUENCE [LARGE SCALE GENOMIC DNA]</scope>
    <source>
        <strain evidence="3">DH-2019</strain>
    </source>
</reference>
<feature type="transmembrane region" description="Helical" evidence="2">
    <location>
        <begin position="100"/>
        <end position="118"/>
    </location>
</feature>
<feature type="compositionally biased region" description="Basic and acidic residues" evidence="1">
    <location>
        <begin position="55"/>
        <end position="70"/>
    </location>
</feature>
<organism evidence="3 4">
    <name type="scientific">Rehmannia glutinosa</name>
    <name type="common">Chinese foxglove</name>
    <dbReference type="NCBI Taxonomy" id="99300"/>
    <lineage>
        <taxon>Eukaryota</taxon>
        <taxon>Viridiplantae</taxon>
        <taxon>Streptophyta</taxon>
        <taxon>Embryophyta</taxon>
        <taxon>Tracheophyta</taxon>
        <taxon>Spermatophyta</taxon>
        <taxon>Magnoliopsida</taxon>
        <taxon>eudicotyledons</taxon>
        <taxon>Gunneridae</taxon>
        <taxon>Pentapetalae</taxon>
        <taxon>asterids</taxon>
        <taxon>lamiids</taxon>
        <taxon>Lamiales</taxon>
        <taxon>Orobanchaceae</taxon>
        <taxon>Rehmannieae</taxon>
        <taxon>Rehmannia</taxon>
    </lineage>
</organism>
<protein>
    <submittedName>
        <fullName evidence="3">Uncharacterized protein</fullName>
    </submittedName>
</protein>
<accession>A0ABR0WB51</accession>
<dbReference type="Proteomes" id="UP001318860">
    <property type="component" value="Unassembled WGS sequence"/>
</dbReference>
<sequence>MGDLKNSLHPEEEKDKNPIIVFFSNLLGAIKLPFPPKKDNGADIEPPAASSQAEKPIKIKPAEAVDEGNKPDVVTFPRQSFEPLKLEAEAEEAERSTNPVLLWQVYAIGGFFILRWAWTRWNERKGPKKPDDQPPPAHD</sequence>
<proteinExistence type="predicted"/>
<dbReference type="PANTHER" id="PTHR36374:SF1">
    <property type="entry name" value="OS01G0969000 PROTEIN"/>
    <property type="match status" value="1"/>
</dbReference>
<comment type="caution">
    <text evidence="3">The sequence shown here is derived from an EMBL/GenBank/DDBJ whole genome shotgun (WGS) entry which is preliminary data.</text>
</comment>
<feature type="region of interest" description="Disordered" evidence="1">
    <location>
        <begin position="37"/>
        <end position="74"/>
    </location>
</feature>
<evidence type="ECO:0000256" key="1">
    <source>
        <dbReference type="SAM" id="MobiDB-lite"/>
    </source>
</evidence>
<keyword evidence="2" id="KW-1133">Transmembrane helix</keyword>
<keyword evidence="2" id="KW-0472">Membrane</keyword>
<dbReference type="PANTHER" id="PTHR36374">
    <property type="entry name" value="OS01G0969000 PROTEIN"/>
    <property type="match status" value="1"/>
</dbReference>
<keyword evidence="4" id="KW-1185">Reference proteome</keyword>